<dbReference type="RefSeq" id="WP_120101335.1">
    <property type="nucleotide sequence ID" value="NZ_QKNY01000004.1"/>
</dbReference>
<protein>
    <submittedName>
        <fullName evidence="3">dTDP-4-dehydrorhamnose 3,5-epimerase</fullName>
    </submittedName>
</protein>
<reference evidence="3 4" key="1">
    <citation type="submission" date="2018-06" db="EMBL/GenBank/DDBJ databases">
        <title>Halonotius sp. F13-13 a new haloarchaeeon isolated from a solar saltern from Isla Cristina, Huelva, Spain.</title>
        <authorList>
            <person name="Duran-Viseras A."/>
            <person name="Sanchez-Porro C."/>
            <person name="Ventosa A."/>
        </authorList>
    </citation>
    <scope>NUCLEOTIDE SEQUENCE [LARGE SCALE GENOMIC DNA]</scope>
    <source>
        <strain evidence="3 4">F13-13</strain>
    </source>
</reference>
<name>A0A3A6PVT0_9EURY</name>
<organism evidence="3 4">
    <name type="scientific">Halonotius aquaticus</name>
    <dbReference type="NCBI Taxonomy" id="2216978"/>
    <lineage>
        <taxon>Archaea</taxon>
        <taxon>Methanobacteriati</taxon>
        <taxon>Methanobacteriota</taxon>
        <taxon>Stenosarchaea group</taxon>
        <taxon>Halobacteria</taxon>
        <taxon>Halobacteriales</taxon>
        <taxon>Haloferacaceae</taxon>
        <taxon>Halonotius</taxon>
    </lineage>
</organism>
<evidence type="ECO:0000313" key="3">
    <source>
        <dbReference type="EMBL" id="RJX44611.1"/>
    </source>
</evidence>
<comment type="caution">
    <text evidence="3">The sequence shown here is derived from an EMBL/GenBank/DDBJ whole genome shotgun (WGS) entry which is preliminary data.</text>
</comment>
<dbReference type="Proteomes" id="UP000276588">
    <property type="component" value="Unassembled WGS sequence"/>
</dbReference>
<feature type="compositionally biased region" description="Basic and acidic residues" evidence="2">
    <location>
        <begin position="137"/>
        <end position="156"/>
    </location>
</feature>
<gene>
    <name evidence="3" type="ORF">DM826_03075</name>
</gene>
<dbReference type="GO" id="GO:0000271">
    <property type="term" value="P:polysaccharide biosynthetic process"/>
    <property type="evidence" value="ECO:0007669"/>
    <property type="project" value="TreeGrafter"/>
</dbReference>
<dbReference type="InterPro" id="IPR000888">
    <property type="entry name" value="RmlC-like"/>
</dbReference>
<dbReference type="OrthoDB" id="49399at2157"/>
<dbReference type="GO" id="GO:0008830">
    <property type="term" value="F:dTDP-4-dehydrorhamnose 3,5-epimerase activity"/>
    <property type="evidence" value="ECO:0007669"/>
    <property type="project" value="InterPro"/>
</dbReference>
<dbReference type="Pfam" id="PF00908">
    <property type="entry name" value="dTDP_sugar_isom"/>
    <property type="match status" value="1"/>
</dbReference>
<dbReference type="SUPFAM" id="SSF51182">
    <property type="entry name" value="RmlC-like cupins"/>
    <property type="match status" value="1"/>
</dbReference>
<dbReference type="EMBL" id="QKNY01000004">
    <property type="protein sequence ID" value="RJX44611.1"/>
    <property type="molecule type" value="Genomic_DNA"/>
</dbReference>
<dbReference type="PANTHER" id="PTHR21047:SF2">
    <property type="entry name" value="THYMIDINE DIPHOSPHO-4-KETO-RHAMNOSE 3,5-EPIMERASE"/>
    <property type="match status" value="1"/>
</dbReference>
<evidence type="ECO:0000256" key="2">
    <source>
        <dbReference type="SAM" id="MobiDB-lite"/>
    </source>
</evidence>
<dbReference type="CDD" id="cd02208">
    <property type="entry name" value="cupin_RmlC-like"/>
    <property type="match status" value="1"/>
</dbReference>
<dbReference type="Gene3D" id="2.60.120.10">
    <property type="entry name" value="Jelly Rolls"/>
    <property type="match status" value="1"/>
</dbReference>
<evidence type="ECO:0000313" key="4">
    <source>
        <dbReference type="Proteomes" id="UP000276588"/>
    </source>
</evidence>
<evidence type="ECO:0000256" key="1">
    <source>
        <dbReference type="PIRSR" id="PIRSR600888-3"/>
    </source>
</evidence>
<dbReference type="InterPro" id="IPR011051">
    <property type="entry name" value="RmlC_Cupin_sf"/>
</dbReference>
<keyword evidence="4" id="KW-1185">Reference proteome</keyword>
<accession>A0A3A6PVT0</accession>
<dbReference type="PANTHER" id="PTHR21047">
    <property type="entry name" value="DTDP-6-DEOXY-D-GLUCOSE-3,5 EPIMERASE"/>
    <property type="match status" value="1"/>
</dbReference>
<dbReference type="GO" id="GO:0019305">
    <property type="term" value="P:dTDP-rhamnose biosynthetic process"/>
    <property type="evidence" value="ECO:0007669"/>
    <property type="project" value="TreeGrafter"/>
</dbReference>
<dbReference type="GO" id="GO:0005829">
    <property type="term" value="C:cytosol"/>
    <property type="evidence" value="ECO:0007669"/>
    <property type="project" value="TreeGrafter"/>
</dbReference>
<sequence length="156" mass="18200">MIHDVAVKELQINADERGHLTEIWRSDWDFYAGDDKPTMSYFSETYPGIIRAWHRHHRGQIDHFVVPRGKAKVAIYDDRDDSPSQGELDTYIIGEGTMNAIRVPGDCWHGFKAVGDERVLLLNFPTNLYDYEDPDEERLPYDTDKIPLDWEEPPHE</sequence>
<dbReference type="InterPro" id="IPR014710">
    <property type="entry name" value="RmlC-like_jellyroll"/>
</dbReference>
<dbReference type="AlphaFoldDB" id="A0A3A6PVT0"/>
<feature type="site" description="Participates in a stacking interaction with the thymidine ring of dTDP-4-oxo-6-deoxyglucose" evidence="1">
    <location>
        <position position="129"/>
    </location>
</feature>
<feature type="region of interest" description="Disordered" evidence="2">
    <location>
        <begin position="133"/>
        <end position="156"/>
    </location>
</feature>
<proteinExistence type="predicted"/>